<keyword evidence="2" id="KW-1185">Reference proteome</keyword>
<evidence type="ECO:0000313" key="2">
    <source>
        <dbReference type="Proteomes" id="UP000501914"/>
    </source>
</evidence>
<dbReference type="AlphaFoldDB" id="A0A6H0WHX0"/>
<gene>
    <name evidence="1" type="ORF">G4P54_10160</name>
</gene>
<protein>
    <submittedName>
        <fullName evidence="1">Uncharacterized protein</fullName>
    </submittedName>
</protein>
<sequence length="104" mass="12447">MMFYMSCFLILWLAAGFAVGMKQVYVDQLFDKAVMERLEKEAGDHGRADRMIKQRALYIAAMTIRGFMAVYHEMKTIPQRRKIRKIEKNIMKLNKAKKRRMRRK</sequence>
<dbReference type="KEGG" id="bteq:G4P54_10160"/>
<dbReference type="Proteomes" id="UP000501914">
    <property type="component" value="Chromosome"/>
</dbReference>
<proteinExistence type="predicted"/>
<evidence type="ECO:0000313" key="1">
    <source>
        <dbReference type="EMBL" id="QIW80142.1"/>
    </source>
</evidence>
<name>A0A6H0WHX0_9BACI</name>
<accession>A0A6H0WHX0</accession>
<dbReference type="RefSeq" id="WP_167872577.1">
    <property type="nucleotide sequence ID" value="NZ_CP048852.1"/>
</dbReference>
<reference evidence="1 2" key="1">
    <citation type="submission" date="2020-02" db="EMBL/GenBank/DDBJ databases">
        <title>Genome sequencing, annotation and comparative genomic analysis of Bacillus tequilensis EA-CB0015, an effective biological control agent against Pseudocercospora fijiensis in banana plants.</title>
        <authorList>
            <person name="Cuellar-Gaviria T.Z."/>
            <person name="Ju K.-S."/>
            <person name="Villegas-Escobar V."/>
        </authorList>
    </citation>
    <scope>NUCLEOTIDE SEQUENCE [LARGE SCALE GENOMIC DNA]</scope>
    <source>
        <strain evidence="1 2">EA-CB0015</strain>
    </source>
</reference>
<dbReference type="EMBL" id="CP048852">
    <property type="protein sequence ID" value="QIW80142.1"/>
    <property type="molecule type" value="Genomic_DNA"/>
</dbReference>
<organism evidence="1 2">
    <name type="scientific">Bacillus tequilensis</name>
    <dbReference type="NCBI Taxonomy" id="227866"/>
    <lineage>
        <taxon>Bacteria</taxon>
        <taxon>Bacillati</taxon>
        <taxon>Bacillota</taxon>
        <taxon>Bacilli</taxon>
        <taxon>Bacillales</taxon>
        <taxon>Bacillaceae</taxon>
        <taxon>Bacillus</taxon>
    </lineage>
</organism>